<keyword evidence="8" id="KW-1185">Reference proteome</keyword>
<evidence type="ECO:0000256" key="3">
    <source>
        <dbReference type="ARBA" id="ARBA00023015"/>
    </source>
</evidence>
<dbReference type="PRINTS" id="PR00040">
    <property type="entry name" value="HTHMERR"/>
</dbReference>
<dbReference type="SMART" id="SM00422">
    <property type="entry name" value="HTH_MERR"/>
    <property type="match status" value="1"/>
</dbReference>
<protein>
    <submittedName>
        <fullName evidence="7">Copper export regulator</fullName>
    </submittedName>
</protein>
<sequence length="143" mass="15861">MNIGEVAERSGVPSKTIRYYEEIGLVRPLRSGNGYRDFAAEELHRLAFLGRARSLGFSLEECRTLLSLYGDHERSSSDVKAITRSHLARIDRKVSELQALSRTLRDLVARCHGDDRPDCPIMEDLAHAGTRGCPASLTASCTD</sequence>
<dbReference type="Pfam" id="PF09278">
    <property type="entry name" value="MerR-DNA-bind"/>
    <property type="match status" value="1"/>
</dbReference>
<organism evidence="7 8">
    <name type="scientific">Jannaschia rubra</name>
    <dbReference type="NCBI Taxonomy" id="282197"/>
    <lineage>
        <taxon>Bacteria</taxon>
        <taxon>Pseudomonadati</taxon>
        <taxon>Pseudomonadota</taxon>
        <taxon>Alphaproteobacteria</taxon>
        <taxon>Rhodobacterales</taxon>
        <taxon>Roseobacteraceae</taxon>
        <taxon>Jannaschia</taxon>
    </lineage>
</organism>
<dbReference type="GO" id="GO:0005737">
    <property type="term" value="C:cytoplasm"/>
    <property type="evidence" value="ECO:0007669"/>
    <property type="project" value="UniProtKB-SubCell"/>
</dbReference>
<dbReference type="InterPro" id="IPR000551">
    <property type="entry name" value="MerR-type_HTH_dom"/>
</dbReference>
<dbReference type="InterPro" id="IPR047057">
    <property type="entry name" value="MerR_fam"/>
</dbReference>
<comment type="subcellular location">
    <subcellularLocation>
        <location evidence="1">Cytoplasm</location>
    </subcellularLocation>
</comment>
<keyword evidence="4" id="KW-0238">DNA-binding</keyword>
<evidence type="ECO:0000313" key="7">
    <source>
        <dbReference type="EMBL" id="CTQ34513.1"/>
    </source>
</evidence>
<dbReference type="InterPro" id="IPR015358">
    <property type="entry name" value="Tscrpt_reg_MerR_DNA-bd"/>
</dbReference>
<dbReference type="GO" id="GO:0005507">
    <property type="term" value="F:copper ion binding"/>
    <property type="evidence" value="ECO:0007669"/>
    <property type="project" value="InterPro"/>
</dbReference>
<dbReference type="PANTHER" id="PTHR30204:SF94">
    <property type="entry name" value="HEAVY METAL-DEPENDENT TRANSCRIPTIONAL REGULATOR HI_0293-RELATED"/>
    <property type="match status" value="1"/>
</dbReference>
<dbReference type="PANTHER" id="PTHR30204">
    <property type="entry name" value="REDOX-CYCLING DRUG-SENSING TRANSCRIPTIONAL ACTIVATOR SOXR"/>
    <property type="match status" value="1"/>
</dbReference>
<dbReference type="GO" id="GO:0003700">
    <property type="term" value="F:DNA-binding transcription factor activity"/>
    <property type="evidence" value="ECO:0007669"/>
    <property type="project" value="InterPro"/>
</dbReference>
<evidence type="ECO:0000256" key="4">
    <source>
        <dbReference type="ARBA" id="ARBA00023125"/>
    </source>
</evidence>
<proteinExistence type="predicted"/>
<dbReference type="Pfam" id="PF00376">
    <property type="entry name" value="MerR"/>
    <property type="match status" value="1"/>
</dbReference>
<keyword evidence="5" id="KW-0804">Transcription</keyword>
<evidence type="ECO:0000313" key="8">
    <source>
        <dbReference type="Proteomes" id="UP000048908"/>
    </source>
</evidence>
<dbReference type="RefSeq" id="WP_055683878.1">
    <property type="nucleotide sequence ID" value="NZ_CXPG01000022.1"/>
</dbReference>
<accession>A0A0M6XW45</accession>
<dbReference type="InterPro" id="IPR009061">
    <property type="entry name" value="DNA-bd_dom_put_sf"/>
</dbReference>
<dbReference type="NCBIfam" id="TIGR02044">
    <property type="entry name" value="CueR"/>
    <property type="match status" value="1"/>
</dbReference>
<dbReference type="OrthoDB" id="9802944at2"/>
<dbReference type="SUPFAM" id="SSF46955">
    <property type="entry name" value="Putative DNA-binding domain"/>
    <property type="match status" value="1"/>
</dbReference>
<keyword evidence="2" id="KW-0963">Cytoplasm</keyword>
<dbReference type="Gene3D" id="1.10.1660.10">
    <property type="match status" value="1"/>
</dbReference>
<evidence type="ECO:0000259" key="6">
    <source>
        <dbReference type="PROSITE" id="PS50937"/>
    </source>
</evidence>
<evidence type="ECO:0000256" key="5">
    <source>
        <dbReference type="ARBA" id="ARBA00023163"/>
    </source>
</evidence>
<gene>
    <name evidence="7" type="primary">hmrR_2</name>
    <name evidence="7" type="ORF">JAN5088_03309</name>
</gene>
<keyword evidence="3" id="KW-0805">Transcription regulation</keyword>
<dbReference type="Proteomes" id="UP000048908">
    <property type="component" value="Unassembled WGS sequence"/>
</dbReference>
<reference evidence="7 8" key="1">
    <citation type="submission" date="2015-07" db="EMBL/GenBank/DDBJ databases">
        <authorList>
            <person name="Noorani M."/>
        </authorList>
    </citation>
    <scope>NUCLEOTIDE SEQUENCE [LARGE SCALE GENOMIC DNA]</scope>
    <source>
        <strain evidence="7 8">CECT 5088</strain>
    </source>
</reference>
<dbReference type="GO" id="GO:0045893">
    <property type="term" value="P:positive regulation of DNA-templated transcription"/>
    <property type="evidence" value="ECO:0007669"/>
    <property type="project" value="InterPro"/>
</dbReference>
<dbReference type="AlphaFoldDB" id="A0A0M6XW45"/>
<name>A0A0M6XW45_9RHOB</name>
<dbReference type="GO" id="GO:0003677">
    <property type="term" value="F:DNA binding"/>
    <property type="evidence" value="ECO:0007669"/>
    <property type="project" value="UniProtKB-KW"/>
</dbReference>
<dbReference type="InterPro" id="IPR011789">
    <property type="entry name" value="CueR"/>
</dbReference>
<dbReference type="CDD" id="cd01108">
    <property type="entry name" value="HTH_CueR"/>
    <property type="match status" value="1"/>
</dbReference>
<evidence type="ECO:0000256" key="2">
    <source>
        <dbReference type="ARBA" id="ARBA00022490"/>
    </source>
</evidence>
<feature type="domain" description="HTH merR-type" evidence="6">
    <location>
        <begin position="1"/>
        <end position="68"/>
    </location>
</feature>
<dbReference type="PROSITE" id="PS50937">
    <property type="entry name" value="HTH_MERR_2"/>
    <property type="match status" value="1"/>
</dbReference>
<evidence type="ECO:0000256" key="1">
    <source>
        <dbReference type="ARBA" id="ARBA00004496"/>
    </source>
</evidence>
<dbReference type="EMBL" id="CXPG01000022">
    <property type="protein sequence ID" value="CTQ34513.1"/>
    <property type="molecule type" value="Genomic_DNA"/>
</dbReference>